<evidence type="ECO:0000259" key="3">
    <source>
        <dbReference type="Pfam" id="PF08281"/>
    </source>
</evidence>
<dbReference type="PANTHER" id="PTHR47756">
    <property type="entry name" value="BLL6612 PROTEIN-RELATED"/>
    <property type="match status" value="1"/>
</dbReference>
<dbReference type="NCBIfam" id="TIGR02937">
    <property type="entry name" value="sigma70-ECF"/>
    <property type="match status" value="1"/>
</dbReference>
<proteinExistence type="inferred from homology"/>
<dbReference type="InterPro" id="IPR014284">
    <property type="entry name" value="RNA_pol_sigma-70_dom"/>
</dbReference>
<evidence type="ECO:0000313" key="6">
    <source>
        <dbReference type="Proteomes" id="UP001597112"/>
    </source>
</evidence>
<evidence type="ECO:0000313" key="5">
    <source>
        <dbReference type="EMBL" id="MFD1000582.1"/>
    </source>
</evidence>
<feature type="domain" description="DUF6596" evidence="4">
    <location>
        <begin position="190"/>
        <end position="291"/>
    </location>
</feature>
<keyword evidence="1" id="KW-0804">Transcription</keyword>
<dbReference type="Proteomes" id="UP001597112">
    <property type="component" value="Unassembled WGS sequence"/>
</dbReference>
<reference evidence="6" key="1">
    <citation type="journal article" date="2019" name="Int. J. Syst. Evol. Microbiol.">
        <title>The Global Catalogue of Microorganisms (GCM) 10K type strain sequencing project: providing services to taxonomists for standard genome sequencing and annotation.</title>
        <authorList>
            <consortium name="The Broad Institute Genomics Platform"/>
            <consortium name="The Broad Institute Genome Sequencing Center for Infectious Disease"/>
            <person name="Wu L."/>
            <person name="Ma J."/>
        </authorList>
    </citation>
    <scope>NUCLEOTIDE SEQUENCE [LARGE SCALE GENOMIC DNA]</scope>
    <source>
        <strain evidence="6">CCUG 58938</strain>
    </source>
</reference>
<protein>
    <recommendedName>
        <fullName evidence="1">RNA polymerase sigma factor</fullName>
    </recommendedName>
</protein>
<dbReference type="Pfam" id="PF04542">
    <property type="entry name" value="Sigma70_r2"/>
    <property type="match status" value="1"/>
</dbReference>
<dbReference type="PANTHER" id="PTHR47756:SF2">
    <property type="entry name" value="BLL6612 PROTEIN"/>
    <property type="match status" value="1"/>
</dbReference>
<dbReference type="SUPFAM" id="SSF88946">
    <property type="entry name" value="Sigma2 domain of RNA polymerase sigma factors"/>
    <property type="match status" value="1"/>
</dbReference>
<name>A0ABW3K3A2_9BACT</name>
<dbReference type="InterPro" id="IPR000838">
    <property type="entry name" value="RNA_pol_sigma70_ECF_CS"/>
</dbReference>
<dbReference type="Gene3D" id="1.10.10.10">
    <property type="entry name" value="Winged helix-like DNA-binding domain superfamily/Winged helix DNA-binding domain"/>
    <property type="match status" value="1"/>
</dbReference>
<gene>
    <name evidence="5" type="ORF">ACFQ21_14750</name>
</gene>
<keyword evidence="6" id="KW-1185">Reference proteome</keyword>
<keyword evidence="1" id="KW-0805">Transcription regulation</keyword>
<dbReference type="Pfam" id="PF08281">
    <property type="entry name" value="Sigma70_r4_2"/>
    <property type="match status" value="1"/>
</dbReference>
<keyword evidence="1" id="KW-0238">DNA-binding</keyword>
<dbReference type="Pfam" id="PF20239">
    <property type="entry name" value="DUF6596"/>
    <property type="match status" value="1"/>
</dbReference>
<dbReference type="InterPro" id="IPR013249">
    <property type="entry name" value="RNA_pol_sigma70_r4_t2"/>
</dbReference>
<feature type="domain" description="RNA polymerase sigma factor 70 region 4 type 2" evidence="3">
    <location>
        <begin position="121"/>
        <end position="172"/>
    </location>
</feature>
<comment type="caution">
    <text evidence="5">The sequence shown here is derived from an EMBL/GenBank/DDBJ whole genome shotgun (WGS) entry which is preliminary data.</text>
</comment>
<dbReference type="SUPFAM" id="SSF88659">
    <property type="entry name" value="Sigma3 and sigma4 domains of RNA polymerase sigma factors"/>
    <property type="match status" value="1"/>
</dbReference>
<accession>A0ABW3K3A2</accession>
<dbReference type="PROSITE" id="PS01063">
    <property type="entry name" value="SIGMA70_ECF"/>
    <property type="match status" value="1"/>
</dbReference>
<feature type="domain" description="RNA polymerase sigma-70 region 2" evidence="2">
    <location>
        <begin position="13"/>
        <end position="81"/>
    </location>
</feature>
<organism evidence="5 6">
    <name type="scientific">Ohtaekwangia kribbensis</name>
    <dbReference type="NCBI Taxonomy" id="688913"/>
    <lineage>
        <taxon>Bacteria</taxon>
        <taxon>Pseudomonadati</taxon>
        <taxon>Bacteroidota</taxon>
        <taxon>Cytophagia</taxon>
        <taxon>Cytophagales</taxon>
        <taxon>Fulvivirgaceae</taxon>
        <taxon>Ohtaekwangia</taxon>
    </lineage>
</organism>
<dbReference type="RefSeq" id="WP_377580030.1">
    <property type="nucleotide sequence ID" value="NZ_JBHTKA010000004.1"/>
</dbReference>
<evidence type="ECO:0000256" key="1">
    <source>
        <dbReference type="RuleBase" id="RU000716"/>
    </source>
</evidence>
<comment type="similarity">
    <text evidence="1">Belongs to the sigma-70 factor family. ECF subfamily.</text>
</comment>
<sequence length="420" mass="47671">MPEQNINQLVSHLFRHEAGKMTAVLTRLLGFGSFEVAQDIVQDTLLKAMSTWSFKGIPENPSAWLYTVAKRKAVDIIRQQRVHQHHEEAIAKALQSEWTLSPVVSQLFLENEIEDSQLRMMFACCHPAIPYESQLAFALKVLCGLSTSEIANAFLTSEDTVAKRIYRAREKIKEEKINLEVPLATELPDRLDTILHALYLLFNEGYNSSHPDKLIRNDLCEEAIRLCILLTRNIVTNTPSVNALLALMCYQASREDARIANDGAIILLKDQDRSRWNKALIDRGNYYLEVSADGDEISEYHLEAIIASCHAEAATFEETNWKKIYHFYTLLADIKQSPIVELNKAIVLGYAQSREAGLEALKKITALNDHYLYHAALADFHALLFQNTEAQQAYERALQLTSSGAEKELLKKKIQQLTLR</sequence>
<dbReference type="InterPro" id="IPR013325">
    <property type="entry name" value="RNA_pol_sigma_r2"/>
</dbReference>
<dbReference type="InterPro" id="IPR013324">
    <property type="entry name" value="RNA_pol_sigma_r3/r4-like"/>
</dbReference>
<evidence type="ECO:0000259" key="2">
    <source>
        <dbReference type="Pfam" id="PF04542"/>
    </source>
</evidence>
<dbReference type="Gene3D" id="1.10.1740.10">
    <property type="match status" value="1"/>
</dbReference>
<dbReference type="EMBL" id="JBHTKA010000004">
    <property type="protein sequence ID" value="MFD1000582.1"/>
    <property type="molecule type" value="Genomic_DNA"/>
</dbReference>
<dbReference type="InterPro" id="IPR046531">
    <property type="entry name" value="DUF6596"/>
</dbReference>
<evidence type="ECO:0000259" key="4">
    <source>
        <dbReference type="Pfam" id="PF20239"/>
    </source>
</evidence>
<keyword evidence="1" id="KW-0731">Sigma factor</keyword>
<dbReference type="InterPro" id="IPR036388">
    <property type="entry name" value="WH-like_DNA-bd_sf"/>
</dbReference>
<dbReference type="InterPro" id="IPR007627">
    <property type="entry name" value="RNA_pol_sigma70_r2"/>
</dbReference>